<organism evidence="1">
    <name type="scientific">Cladocopium goreaui</name>
    <dbReference type="NCBI Taxonomy" id="2562237"/>
    <lineage>
        <taxon>Eukaryota</taxon>
        <taxon>Sar</taxon>
        <taxon>Alveolata</taxon>
        <taxon>Dinophyceae</taxon>
        <taxon>Suessiales</taxon>
        <taxon>Symbiodiniaceae</taxon>
        <taxon>Cladocopium</taxon>
    </lineage>
</organism>
<dbReference type="Proteomes" id="UP001152797">
    <property type="component" value="Unassembled WGS sequence"/>
</dbReference>
<dbReference type="EMBL" id="CAMXCT030006789">
    <property type="protein sequence ID" value="CAL4807391.1"/>
    <property type="molecule type" value="Genomic_DNA"/>
</dbReference>
<gene>
    <name evidence="1" type="ORF">C1SCF055_LOCUS44527</name>
</gene>
<protein>
    <submittedName>
        <fullName evidence="1">Uncharacterized protein</fullName>
    </submittedName>
</protein>
<evidence type="ECO:0000313" key="2">
    <source>
        <dbReference type="EMBL" id="CAL4807391.1"/>
    </source>
</evidence>
<name>A0A9P1M5I1_9DINO</name>
<comment type="caution">
    <text evidence="1">The sequence shown here is derived from an EMBL/GenBank/DDBJ whole genome shotgun (WGS) entry which is preliminary data.</text>
</comment>
<evidence type="ECO:0000313" key="3">
    <source>
        <dbReference type="Proteomes" id="UP001152797"/>
    </source>
</evidence>
<keyword evidence="3" id="KW-1185">Reference proteome</keyword>
<dbReference type="AlphaFoldDB" id="A0A9P1M5I1"/>
<reference evidence="1" key="1">
    <citation type="submission" date="2022-10" db="EMBL/GenBank/DDBJ databases">
        <authorList>
            <person name="Chen Y."/>
            <person name="Dougan E. K."/>
            <person name="Chan C."/>
            <person name="Rhodes N."/>
            <person name="Thang M."/>
        </authorList>
    </citation>
    <scope>NUCLEOTIDE SEQUENCE</scope>
</reference>
<dbReference type="EMBL" id="CAMXCT020006789">
    <property type="protein sequence ID" value="CAL1173454.1"/>
    <property type="molecule type" value="Genomic_DNA"/>
</dbReference>
<proteinExistence type="predicted"/>
<dbReference type="EMBL" id="CAMXCT010006789">
    <property type="protein sequence ID" value="CAI4020079.1"/>
    <property type="molecule type" value="Genomic_DNA"/>
</dbReference>
<accession>A0A9P1M5I1</accession>
<dbReference type="OrthoDB" id="10622776at2759"/>
<sequence length="331" mass="36226">MALCVQVSQLNISPVQIAFGKAGGTMPVILRTGRDELVNAGPSAPTTTFTGGMTSLMVAIACASRWRKCASNRCRSARCKDSSKTDANSTYVKVCVGQIRWAGDCGCVVSLTGVDDYSSGLPDQFLAFLDSAQAEAYQQVLYPAAFGAGFSDDHLCDVRVHGLSFPFGELVMRPFPLDLVDKGGNKDLGDSEPKLLSDVMDLRESRLPCSVGEALAASEQLRVPALVCLAYLLRTAKTCLDKALLKGAFCKEQDDQQECALEMYELSDKLKRWTVEADQGTADAVEGGQLLRDLNAFTWCWLFSQSSLSEELCDWESEFRQYQQLHSQFPF</sequence>
<reference evidence="2 3" key="2">
    <citation type="submission" date="2024-05" db="EMBL/GenBank/DDBJ databases">
        <authorList>
            <person name="Chen Y."/>
            <person name="Shah S."/>
            <person name="Dougan E. K."/>
            <person name="Thang M."/>
            <person name="Chan C."/>
        </authorList>
    </citation>
    <scope>NUCLEOTIDE SEQUENCE [LARGE SCALE GENOMIC DNA]</scope>
</reference>
<evidence type="ECO:0000313" key="1">
    <source>
        <dbReference type="EMBL" id="CAI4020079.1"/>
    </source>
</evidence>